<evidence type="ECO:0000313" key="2">
    <source>
        <dbReference type="Proteomes" id="UP001304895"/>
    </source>
</evidence>
<sequence>MHSAIHLSAHLTTAHPAYIGSLGTVILILILGTNDHSFCAQVGNSPLLLHLPSYPPPTSVLLASESPRVARSTARLPHHPTSAAVGRPLIVHGCIAWKAPAATPTGPRMTIVDRQRRSELY</sequence>
<dbReference type="Proteomes" id="UP001304895">
    <property type="component" value="Unassembled WGS sequence"/>
</dbReference>
<organism evidence="1 2">
    <name type="scientific">Trichocladium antarcticum</name>
    <dbReference type="NCBI Taxonomy" id="1450529"/>
    <lineage>
        <taxon>Eukaryota</taxon>
        <taxon>Fungi</taxon>
        <taxon>Dikarya</taxon>
        <taxon>Ascomycota</taxon>
        <taxon>Pezizomycotina</taxon>
        <taxon>Sordariomycetes</taxon>
        <taxon>Sordariomycetidae</taxon>
        <taxon>Sordariales</taxon>
        <taxon>Chaetomiaceae</taxon>
        <taxon>Trichocladium</taxon>
    </lineage>
</organism>
<dbReference type="EMBL" id="MU853418">
    <property type="protein sequence ID" value="KAK4132437.1"/>
    <property type="molecule type" value="Genomic_DNA"/>
</dbReference>
<proteinExistence type="predicted"/>
<keyword evidence="2" id="KW-1185">Reference proteome</keyword>
<evidence type="ECO:0000313" key="1">
    <source>
        <dbReference type="EMBL" id="KAK4132437.1"/>
    </source>
</evidence>
<protein>
    <submittedName>
        <fullName evidence="1">Uncharacterized protein</fullName>
    </submittedName>
</protein>
<accession>A0AAN6UG77</accession>
<reference evidence="1" key="2">
    <citation type="submission" date="2023-05" db="EMBL/GenBank/DDBJ databases">
        <authorList>
            <consortium name="Lawrence Berkeley National Laboratory"/>
            <person name="Steindorff A."/>
            <person name="Hensen N."/>
            <person name="Bonometti L."/>
            <person name="Westerberg I."/>
            <person name="Brannstrom I.O."/>
            <person name="Guillou S."/>
            <person name="Cros-Aarteil S."/>
            <person name="Calhoun S."/>
            <person name="Haridas S."/>
            <person name="Kuo A."/>
            <person name="Mondo S."/>
            <person name="Pangilinan J."/>
            <person name="Riley R."/>
            <person name="Labutti K."/>
            <person name="Andreopoulos B."/>
            <person name="Lipzen A."/>
            <person name="Chen C."/>
            <person name="Yanf M."/>
            <person name="Daum C."/>
            <person name="Ng V."/>
            <person name="Clum A."/>
            <person name="Ohm R."/>
            <person name="Martin F."/>
            <person name="Silar P."/>
            <person name="Natvig D."/>
            <person name="Lalanne C."/>
            <person name="Gautier V."/>
            <person name="Ament-Velasquez S.L."/>
            <person name="Kruys A."/>
            <person name="Hutchinson M.I."/>
            <person name="Powell A.J."/>
            <person name="Barry K."/>
            <person name="Miller A.N."/>
            <person name="Grigoriev I.V."/>
            <person name="Debuchy R."/>
            <person name="Gladieux P."/>
            <person name="Thoren M.H."/>
            <person name="Johannesson H."/>
        </authorList>
    </citation>
    <scope>NUCLEOTIDE SEQUENCE</scope>
    <source>
        <strain evidence="1">CBS 123565</strain>
    </source>
</reference>
<gene>
    <name evidence="1" type="ORF">BT67DRAFT_89774</name>
</gene>
<reference evidence="1" key="1">
    <citation type="journal article" date="2023" name="Mol. Phylogenet. Evol.">
        <title>Genome-scale phylogeny and comparative genomics of the fungal order Sordariales.</title>
        <authorList>
            <person name="Hensen N."/>
            <person name="Bonometti L."/>
            <person name="Westerberg I."/>
            <person name="Brannstrom I.O."/>
            <person name="Guillou S."/>
            <person name="Cros-Aarteil S."/>
            <person name="Calhoun S."/>
            <person name="Haridas S."/>
            <person name="Kuo A."/>
            <person name="Mondo S."/>
            <person name="Pangilinan J."/>
            <person name="Riley R."/>
            <person name="LaButti K."/>
            <person name="Andreopoulos B."/>
            <person name="Lipzen A."/>
            <person name="Chen C."/>
            <person name="Yan M."/>
            <person name="Daum C."/>
            <person name="Ng V."/>
            <person name="Clum A."/>
            <person name="Steindorff A."/>
            <person name="Ohm R.A."/>
            <person name="Martin F."/>
            <person name="Silar P."/>
            <person name="Natvig D.O."/>
            <person name="Lalanne C."/>
            <person name="Gautier V."/>
            <person name="Ament-Velasquez S.L."/>
            <person name="Kruys A."/>
            <person name="Hutchinson M.I."/>
            <person name="Powell A.J."/>
            <person name="Barry K."/>
            <person name="Miller A.N."/>
            <person name="Grigoriev I.V."/>
            <person name="Debuchy R."/>
            <person name="Gladieux P."/>
            <person name="Hiltunen Thoren M."/>
            <person name="Johannesson H."/>
        </authorList>
    </citation>
    <scope>NUCLEOTIDE SEQUENCE</scope>
    <source>
        <strain evidence="1">CBS 123565</strain>
    </source>
</reference>
<name>A0AAN6UG77_9PEZI</name>
<dbReference type="AlphaFoldDB" id="A0AAN6UG77"/>
<comment type="caution">
    <text evidence="1">The sequence shown here is derived from an EMBL/GenBank/DDBJ whole genome shotgun (WGS) entry which is preliminary data.</text>
</comment>